<dbReference type="Proteomes" id="UP000008782">
    <property type="component" value="Unassembled WGS sequence"/>
</dbReference>
<protein>
    <submittedName>
        <fullName evidence="2">Uncharacterized protein</fullName>
    </submittedName>
</protein>
<dbReference type="EMBL" id="GG697341">
    <property type="protein sequence ID" value="EFQ28524.1"/>
    <property type="molecule type" value="Genomic_DNA"/>
</dbReference>
<evidence type="ECO:0000256" key="1">
    <source>
        <dbReference type="SAM" id="MobiDB-lite"/>
    </source>
</evidence>
<dbReference type="VEuPathDB" id="FungiDB:GLRG_03668"/>
<keyword evidence="3" id="KW-1185">Reference proteome</keyword>
<accession>E3QCD6</accession>
<feature type="non-terminal residue" evidence="2">
    <location>
        <position position="86"/>
    </location>
</feature>
<reference evidence="3" key="1">
    <citation type="journal article" date="2012" name="Nat. Genet.">
        <title>Lifestyle transitions in plant pathogenic Colletotrichum fungi deciphered by genome and transcriptome analyses.</title>
        <authorList>
            <person name="O'Connell R.J."/>
            <person name="Thon M.R."/>
            <person name="Hacquard S."/>
            <person name="Amyotte S.G."/>
            <person name="Kleemann J."/>
            <person name="Torres M.F."/>
            <person name="Damm U."/>
            <person name="Buiate E.A."/>
            <person name="Epstein L."/>
            <person name="Alkan N."/>
            <person name="Altmueller J."/>
            <person name="Alvarado-Balderrama L."/>
            <person name="Bauser C.A."/>
            <person name="Becker C."/>
            <person name="Birren B.W."/>
            <person name="Chen Z."/>
            <person name="Choi J."/>
            <person name="Crouch J.A."/>
            <person name="Duvick J.P."/>
            <person name="Farman M.A."/>
            <person name="Gan P."/>
            <person name="Heiman D."/>
            <person name="Henrissat B."/>
            <person name="Howard R.J."/>
            <person name="Kabbage M."/>
            <person name="Koch C."/>
            <person name="Kracher B."/>
            <person name="Kubo Y."/>
            <person name="Law A.D."/>
            <person name="Lebrun M.-H."/>
            <person name="Lee Y.-H."/>
            <person name="Miyara I."/>
            <person name="Moore N."/>
            <person name="Neumann U."/>
            <person name="Nordstroem K."/>
            <person name="Panaccione D.G."/>
            <person name="Panstruga R."/>
            <person name="Place M."/>
            <person name="Proctor R.H."/>
            <person name="Prusky D."/>
            <person name="Rech G."/>
            <person name="Reinhardt R."/>
            <person name="Rollins J.A."/>
            <person name="Rounsley S."/>
            <person name="Schardl C.L."/>
            <person name="Schwartz D.C."/>
            <person name="Shenoy N."/>
            <person name="Shirasu K."/>
            <person name="Sikhakolli U.R."/>
            <person name="Stueber K."/>
            <person name="Sukno S.A."/>
            <person name="Sweigard J.A."/>
            <person name="Takano Y."/>
            <person name="Takahara H."/>
            <person name="Trail F."/>
            <person name="van der Does H.C."/>
            <person name="Voll L.M."/>
            <person name="Will I."/>
            <person name="Young S."/>
            <person name="Zeng Q."/>
            <person name="Zhang J."/>
            <person name="Zhou S."/>
            <person name="Dickman M.B."/>
            <person name="Schulze-Lefert P."/>
            <person name="Ver Loren van Themaat E."/>
            <person name="Ma L.-J."/>
            <person name="Vaillancourt L.J."/>
        </authorList>
    </citation>
    <scope>NUCLEOTIDE SEQUENCE [LARGE SCALE GENOMIC DNA]</scope>
    <source>
        <strain evidence="3">M1.001 / M2 / FGSC 10212</strain>
    </source>
</reference>
<evidence type="ECO:0000313" key="3">
    <source>
        <dbReference type="Proteomes" id="UP000008782"/>
    </source>
</evidence>
<sequence>GHHTTPARCKPSSNPLQDEAYLLLRTTDPLSPCQGQNSYAGAASAQPRRTTLSSERTHVVCLEPSRSGPEPPASCGIRPIPPDSGI</sequence>
<proteinExistence type="predicted"/>
<feature type="region of interest" description="Disordered" evidence="1">
    <location>
        <begin position="33"/>
        <end position="86"/>
    </location>
</feature>
<dbReference type="RefSeq" id="XP_008092544.1">
    <property type="nucleotide sequence ID" value="XM_008094353.1"/>
</dbReference>
<gene>
    <name evidence="2" type="ORF">GLRG_03668</name>
</gene>
<dbReference type="GeneID" id="24409033"/>
<feature type="non-terminal residue" evidence="2">
    <location>
        <position position="1"/>
    </location>
</feature>
<organism evidence="3">
    <name type="scientific">Colletotrichum graminicola (strain M1.001 / M2 / FGSC 10212)</name>
    <name type="common">Maize anthracnose fungus</name>
    <name type="synonym">Glomerella graminicola</name>
    <dbReference type="NCBI Taxonomy" id="645133"/>
    <lineage>
        <taxon>Eukaryota</taxon>
        <taxon>Fungi</taxon>
        <taxon>Dikarya</taxon>
        <taxon>Ascomycota</taxon>
        <taxon>Pezizomycotina</taxon>
        <taxon>Sordariomycetes</taxon>
        <taxon>Hypocreomycetidae</taxon>
        <taxon>Glomerellales</taxon>
        <taxon>Glomerellaceae</taxon>
        <taxon>Colletotrichum</taxon>
        <taxon>Colletotrichum graminicola species complex</taxon>
    </lineage>
</organism>
<name>E3QCD6_COLGM</name>
<dbReference type="HOGENOM" id="CLU_2503817_0_0_1"/>
<dbReference type="AlphaFoldDB" id="E3QCD6"/>
<evidence type="ECO:0000313" key="2">
    <source>
        <dbReference type="EMBL" id="EFQ28524.1"/>
    </source>
</evidence>